<evidence type="ECO:0000313" key="2">
    <source>
        <dbReference type="EMBL" id="PTQ09869.1"/>
    </source>
</evidence>
<sequence>MADSEMIPGGYSDGNVDTNRSNNPTLESIVEKRYSRRQTLFGGMTATAAALFLSACGEDKDEAPIVDSGGARSTSSGKLVTLKGSATDAKGSITSSAWTQVSGPSVTFLSNSGDTATFIAPSVASSTDFVFHFAAQDNGGNTTTADSTVTVAPGKLDFTAVPKNLNDIVTVPAGYSVTVLYRLGDPITAATPAYANNGTDGNFAQRAGDHHDGMTYFGLAATGNARDDLSSTRGLLAINHENITQRYLHPNGPTGTGTGQSRPEAEAIKEIEAHGMSVIEIARGATGWSYVQGSALNRRITPLTPMVFNGPVRGSTQLRTRFSPDGTQGRGTINNCANGTMPWGSYLTCEENWVGYFRRGGTDNAARGGATAKSVISLNRYGSSQGASGNYGWSTVSPADPTNSGFARWNVSVDPLAPADGTGDFRNEINQYGWVVEVDPYDPTSTPRKRTALGRMNHEGCWPSKMVEGRKPAFYMGDDARGEYLYKFVSNTPWVAADANNTNRLAMGDKYLDAGTLYVARFDATGQGVWLPLVFGQGSLTPSNAAYPFADQADVLINARLAADAVGATKMDRPEWTTVNPKTGEMYLTLTNNNASVRPLNGTDAANPRHYNDPKDTTAQRGNPNGHILRLRETGDSSEATTFQWDIYTFGAGADLDATNINISGLDASNDFSSPDGLWFSRPTNPGGLVNPLMWIQTDDGAYTDVTNCMMLAAMPGVVGDGGVKTITNTGADGSTSSQQTFAGKAPGSNLRRFLVGPKECEITGIDSTPDGRTLFVNIQHPGEDVGTNFPTSFSSNWPASQTSSSAVSRPRSATIIITKDDGGVVGL</sequence>
<dbReference type="Pfam" id="PF05787">
    <property type="entry name" value="PhoX"/>
    <property type="match status" value="1"/>
</dbReference>
<dbReference type="EMBL" id="NWBU01000010">
    <property type="protein sequence ID" value="PTQ09869.1"/>
    <property type="molecule type" value="Genomic_DNA"/>
</dbReference>
<keyword evidence="3" id="KW-1185">Reference proteome</keyword>
<dbReference type="Pfam" id="PF22352">
    <property type="entry name" value="K319L-like_PKD"/>
    <property type="match status" value="1"/>
</dbReference>
<dbReference type="PANTHER" id="PTHR35399:SF2">
    <property type="entry name" value="DUF839 DOMAIN-CONTAINING PROTEIN"/>
    <property type="match status" value="1"/>
</dbReference>
<feature type="region of interest" description="Disordered" evidence="1">
    <location>
        <begin position="1"/>
        <end position="24"/>
    </location>
</feature>
<dbReference type="InterPro" id="IPR008557">
    <property type="entry name" value="PhoX"/>
</dbReference>
<proteinExistence type="predicted"/>
<comment type="caution">
    <text evidence="2">The sequence shown here is derived from an EMBL/GenBank/DDBJ whole genome shotgun (WGS) entry which is preliminary data.</text>
</comment>
<protein>
    <submittedName>
        <fullName evidence="2">Phosphatase</fullName>
    </submittedName>
</protein>
<dbReference type="PANTHER" id="PTHR35399">
    <property type="entry name" value="SLR8030 PROTEIN"/>
    <property type="match status" value="1"/>
</dbReference>
<feature type="region of interest" description="Disordered" evidence="1">
    <location>
        <begin position="597"/>
        <end position="626"/>
    </location>
</feature>
<organism evidence="2 3">
    <name type="scientific">Sphingomonas oleivorans</name>
    <dbReference type="NCBI Taxonomy" id="1735121"/>
    <lineage>
        <taxon>Bacteria</taxon>
        <taxon>Pseudomonadati</taxon>
        <taxon>Pseudomonadota</taxon>
        <taxon>Alphaproteobacteria</taxon>
        <taxon>Sphingomonadales</taxon>
        <taxon>Sphingomonadaceae</taxon>
        <taxon>Sphingomonas</taxon>
    </lineage>
</organism>
<reference evidence="2 3" key="1">
    <citation type="submission" date="2017-09" db="EMBL/GenBank/DDBJ databases">
        <title>Sphingomonas panjinensis sp.nov., isolated from oil-contaminated soil.</title>
        <authorList>
            <person name="Wang L."/>
            <person name="Chen L."/>
        </authorList>
    </citation>
    <scope>NUCLEOTIDE SEQUENCE [LARGE SCALE GENOMIC DNA]</scope>
    <source>
        <strain evidence="2 3">FW-11</strain>
    </source>
</reference>
<dbReference type="RefSeq" id="WP_107968222.1">
    <property type="nucleotide sequence ID" value="NZ_NWBU01000010.1"/>
</dbReference>
<name>A0A2T5FVR6_9SPHN</name>
<dbReference type="Proteomes" id="UP000244162">
    <property type="component" value="Unassembled WGS sequence"/>
</dbReference>
<evidence type="ECO:0000256" key="1">
    <source>
        <dbReference type="SAM" id="MobiDB-lite"/>
    </source>
</evidence>
<dbReference type="AlphaFoldDB" id="A0A2T5FVR6"/>
<evidence type="ECO:0000313" key="3">
    <source>
        <dbReference type="Proteomes" id="UP000244162"/>
    </source>
</evidence>
<dbReference type="Gene3D" id="2.60.40.3010">
    <property type="match status" value="1"/>
</dbReference>
<accession>A0A2T5FVR6</accession>
<feature type="compositionally biased region" description="Polar residues" evidence="1">
    <location>
        <begin position="15"/>
        <end position="24"/>
    </location>
</feature>
<dbReference type="OrthoDB" id="9801383at2"/>
<gene>
    <name evidence="2" type="ORF">CLG96_11925</name>
</gene>
<feature type="region of interest" description="Disordered" evidence="1">
    <location>
        <begin position="307"/>
        <end position="329"/>
    </location>
</feature>